<organism evidence="6 7">
    <name type="scientific">Limosilactobacillus oris PB013-T2-3</name>
    <dbReference type="NCBI Taxonomy" id="908339"/>
    <lineage>
        <taxon>Bacteria</taxon>
        <taxon>Bacillati</taxon>
        <taxon>Bacillota</taxon>
        <taxon>Bacilli</taxon>
        <taxon>Lactobacillales</taxon>
        <taxon>Lactobacillaceae</taxon>
        <taxon>Limosilactobacillus</taxon>
    </lineage>
</organism>
<evidence type="ECO:0000259" key="5">
    <source>
        <dbReference type="Pfam" id="PF18994"/>
    </source>
</evidence>
<feature type="domain" description="Prophage endopeptidase tail N-terminal" evidence="5">
    <location>
        <begin position="22"/>
        <end position="90"/>
    </location>
</feature>
<feature type="compositionally biased region" description="Basic and acidic residues" evidence="2">
    <location>
        <begin position="127"/>
        <end position="138"/>
    </location>
</feature>
<dbReference type="GO" id="GO:0004222">
    <property type="term" value="F:metalloendopeptidase activity"/>
    <property type="evidence" value="ECO:0007669"/>
    <property type="project" value="TreeGrafter"/>
</dbReference>
<dbReference type="CDD" id="cd12797">
    <property type="entry name" value="M23_peptidase"/>
    <property type="match status" value="1"/>
</dbReference>
<feature type="region of interest" description="Disordered" evidence="2">
    <location>
        <begin position="581"/>
        <end position="604"/>
    </location>
</feature>
<dbReference type="Pfam" id="PF18994">
    <property type="entry name" value="Prophage_tailD1"/>
    <property type="match status" value="1"/>
</dbReference>
<dbReference type="Pfam" id="PF06605">
    <property type="entry name" value="Prophage_tail"/>
    <property type="match status" value="1"/>
</dbReference>
<evidence type="ECO:0000313" key="7">
    <source>
        <dbReference type="Proteomes" id="UP000003070"/>
    </source>
</evidence>
<dbReference type="AlphaFoldDB" id="E3CAR3"/>
<dbReference type="InterPro" id="IPR044051">
    <property type="entry name" value="Prophage_tail_N"/>
</dbReference>
<name>E3CAR3_9LACO</name>
<dbReference type="RefSeq" id="WP_003714705.1">
    <property type="nucleotide sequence ID" value="NZ_AEKL01000087.1"/>
</dbReference>
<dbReference type="PANTHER" id="PTHR21666:SF289">
    <property type="entry name" value="L-ALA--D-GLU ENDOPEPTIDASE"/>
    <property type="match status" value="1"/>
</dbReference>
<dbReference type="InterPro" id="IPR050570">
    <property type="entry name" value="Cell_wall_metabolism_enzyme"/>
</dbReference>
<evidence type="ECO:0000313" key="6">
    <source>
        <dbReference type="EMBL" id="EFQ52178.1"/>
    </source>
</evidence>
<gene>
    <name evidence="6" type="ORF">HMPREF9265_0933</name>
</gene>
<dbReference type="InterPro" id="IPR011055">
    <property type="entry name" value="Dup_hybrid_motif"/>
</dbReference>
<protein>
    <submittedName>
        <fullName evidence="6">Peptidase, M23 family</fullName>
    </submittedName>
</protein>
<dbReference type="PANTHER" id="PTHR21666">
    <property type="entry name" value="PEPTIDASE-RELATED"/>
    <property type="match status" value="1"/>
</dbReference>
<dbReference type="InterPro" id="IPR016047">
    <property type="entry name" value="M23ase_b-sheet_dom"/>
</dbReference>
<dbReference type="InterPro" id="IPR010572">
    <property type="entry name" value="Tail_dom"/>
</dbReference>
<keyword evidence="1" id="KW-0732">Signal</keyword>
<sequence>MSFVVIVQARDSDRGYRVNYADLVDSFDINLQISNNYEISFTMTYVEEYKDAFNAAKAKGIVFYNNSRFTIQQADTEINSQGLLTLKVTANNELIDKMKNLRLDKKEPTEDNPETSGGTAAGGQDNNQDKPEITIKKTAEKKTYPLKDRLDQFFNNNDQGIKYELRGNFPEVAVDCDGSLYEWLGSHLKDFSAYWWPDGDTLVISDLPSMQKKTGQAFRYQYNVTNAQVQLDANNIVNDCMVYGGKMEKDITSGGPGGGGDLDSVEGFCKSPINADFGVNKQLMLQNFAARSRRLRYLGADVNRLYDTIKGQGISPEWFFAYELQEDLNPNWGWLNHTVPHGDAYQDAISVCNWIKQFANSDSFHAATEGGLGNQSMAAKWNQEFPKGTIGRLYLQGTAAAAAELLGQTGGYYGKPLAGCVSVIKSWGGHTVKGGDGGGWGWPFPCGEGQFALGQTFGTHPQDGVGRGNGFHDGLDFGASDHPGNEVHAIHGGKCIISRDYVPGVDWYCVIQDSSGLNVEYQEAFASPSNITVNVGDVVKTGDVIGYRNTSHLHIGITRHSFREAFAHAWSDDGTWLDPRQMIKTGGGASPSGDSGSGSSSTSTTSQTYYALSYHYENQESIKKYGRHRGKNLVMDSIYDMDQLKKYADANIQHDPPTTLTLKEIYGGEDGYTLGDTTRLIVPEMNINYDVTLMGVKVNPFKPDQSDSTTLTFNNTGLTMQNVINALYNDIKGINRNVTQFDTLGTTVERNEDHFANEVINHQNQSNDSIPKLSNTEMEKLKAYTRGETNG</sequence>
<feature type="domain" description="M23ase beta-sheet core" evidence="3">
    <location>
        <begin position="471"/>
        <end position="558"/>
    </location>
</feature>
<feature type="domain" description="Tail spike" evidence="4">
    <location>
        <begin position="136"/>
        <end position="724"/>
    </location>
</feature>
<accession>E3CAR3</accession>
<dbReference type="OrthoDB" id="2404328at2"/>
<reference evidence="6 7" key="1">
    <citation type="submission" date="2010-10" db="EMBL/GenBank/DDBJ databases">
        <authorList>
            <person name="Durkin A.S."/>
            <person name="Madupu R."/>
            <person name="Torralba M."/>
            <person name="Gillis M."/>
            <person name="Methe B."/>
            <person name="Sutton G."/>
            <person name="Nelson K.E."/>
        </authorList>
    </citation>
    <scope>NUCLEOTIDE SEQUENCE [LARGE SCALE GENOMIC DNA]</scope>
    <source>
        <strain evidence="6 7">PB013-T2-3</strain>
    </source>
</reference>
<dbReference type="EMBL" id="AEKL01000087">
    <property type="protein sequence ID" value="EFQ52178.1"/>
    <property type="molecule type" value="Genomic_DNA"/>
</dbReference>
<evidence type="ECO:0000259" key="4">
    <source>
        <dbReference type="Pfam" id="PF06605"/>
    </source>
</evidence>
<dbReference type="SUPFAM" id="SSF51261">
    <property type="entry name" value="Duplicated hybrid motif"/>
    <property type="match status" value="1"/>
</dbReference>
<dbReference type="Gene3D" id="2.70.70.10">
    <property type="entry name" value="Glucose Permease (Domain IIA)"/>
    <property type="match status" value="1"/>
</dbReference>
<dbReference type="Gene3D" id="6.20.110.10">
    <property type="match status" value="1"/>
</dbReference>
<proteinExistence type="predicted"/>
<evidence type="ECO:0000256" key="2">
    <source>
        <dbReference type="SAM" id="MobiDB-lite"/>
    </source>
</evidence>
<evidence type="ECO:0000256" key="1">
    <source>
        <dbReference type="ARBA" id="ARBA00022729"/>
    </source>
</evidence>
<comment type="caution">
    <text evidence="6">The sequence shown here is derived from an EMBL/GenBank/DDBJ whole genome shotgun (WGS) entry which is preliminary data.</text>
</comment>
<dbReference type="eggNOG" id="COG0791">
    <property type="taxonomic scope" value="Bacteria"/>
</dbReference>
<feature type="compositionally biased region" description="Basic and acidic residues" evidence="2">
    <location>
        <begin position="99"/>
        <end position="109"/>
    </location>
</feature>
<evidence type="ECO:0000259" key="3">
    <source>
        <dbReference type="Pfam" id="PF01551"/>
    </source>
</evidence>
<dbReference type="Proteomes" id="UP000003070">
    <property type="component" value="Unassembled WGS sequence"/>
</dbReference>
<feature type="region of interest" description="Disordered" evidence="2">
    <location>
        <begin position="99"/>
        <end position="138"/>
    </location>
</feature>
<dbReference type="Pfam" id="PF01551">
    <property type="entry name" value="Peptidase_M23"/>
    <property type="match status" value="1"/>
</dbReference>
<feature type="compositionally biased region" description="Low complexity" evidence="2">
    <location>
        <begin position="591"/>
        <end position="604"/>
    </location>
</feature>